<evidence type="ECO:0000313" key="4">
    <source>
        <dbReference type="Proteomes" id="UP000758603"/>
    </source>
</evidence>
<dbReference type="Gene3D" id="1.10.472.10">
    <property type="entry name" value="Cyclin-like"/>
    <property type="match status" value="2"/>
</dbReference>
<dbReference type="InterPro" id="IPR043198">
    <property type="entry name" value="Cyclin/Ssn8"/>
</dbReference>
<feature type="domain" description="Cyclin-like" evidence="2">
    <location>
        <begin position="33"/>
        <end position="154"/>
    </location>
</feature>
<gene>
    <name evidence="3" type="ORF">BKA67DRAFT_548091</name>
</gene>
<dbReference type="PANTHER" id="PTHR10026">
    <property type="entry name" value="CYCLIN"/>
    <property type="match status" value="1"/>
</dbReference>
<evidence type="ECO:0000259" key="2">
    <source>
        <dbReference type="SMART" id="SM00385"/>
    </source>
</evidence>
<reference evidence="3" key="1">
    <citation type="journal article" date="2021" name="Nat. Commun.">
        <title>Genetic determinants of endophytism in the Arabidopsis root mycobiome.</title>
        <authorList>
            <person name="Mesny F."/>
            <person name="Miyauchi S."/>
            <person name="Thiergart T."/>
            <person name="Pickel B."/>
            <person name="Atanasova L."/>
            <person name="Karlsson M."/>
            <person name="Huettel B."/>
            <person name="Barry K.W."/>
            <person name="Haridas S."/>
            <person name="Chen C."/>
            <person name="Bauer D."/>
            <person name="Andreopoulos W."/>
            <person name="Pangilinan J."/>
            <person name="LaButti K."/>
            <person name="Riley R."/>
            <person name="Lipzen A."/>
            <person name="Clum A."/>
            <person name="Drula E."/>
            <person name="Henrissat B."/>
            <person name="Kohler A."/>
            <person name="Grigoriev I.V."/>
            <person name="Martin F.M."/>
            <person name="Hacquard S."/>
        </authorList>
    </citation>
    <scope>NUCLEOTIDE SEQUENCE</scope>
    <source>
        <strain evidence="3">MPI-SDFR-AT-0073</strain>
    </source>
</reference>
<keyword evidence="4" id="KW-1185">Reference proteome</keyword>
<dbReference type="InterPro" id="IPR036915">
    <property type="entry name" value="Cyclin-like_sf"/>
</dbReference>
<comment type="caution">
    <text evidence="3">The sequence shown here is derived from an EMBL/GenBank/DDBJ whole genome shotgun (WGS) entry which is preliminary data.</text>
</comment>
<dbReference type="Proteomes" id="UP000758603">
    <property type="component" value="Unassembled WGS sequence"/>
</dbReference>
<accession>A0A9P8UYB7</accession>
<dbReference type="RefSeq" id="XP_045964588.1">
    <property type="nucleotide sequence ID" value="XM_046101491.1"/>
</dbReference>
<dbReference type="SUPFAM" id="SSF47954">
    <property type="entry name" value="Cyclin-like"/>
    <property type="match status" value="2"/>
</dbReference>
<evidence type="ECO:0000313" key="3">
    <source>
        <dbReference type="EMBL" id="KAH6660457.1"/>
    </source>
</evidence>
<dbReference type="AlphaFoldDB" id="A0A9P8UYB7"/>
<organism evidence="3 4">
    <name type="scientific">Truncatella angustata</name>
    <dbReference type="NCBI Taxonomy" id="152316"/>
    <lineage>
        <taxon>Eukaryota</taxon>
        <taxon>Fungi</taxon>
        <taxon>Dikarya</taxon>
        <taxon>Ascomycota</taxon>
        <taxon>Pezizomycotina</taxon>
        <taxon>Sordariomycetes</taxon>
        <taxon>Xylariomycetidae</taxon>
        <taxon>Amphisphaeriales</taxon>
        <taxon>Sporocadaceae</taxon>
        <taxon>Truncatella</taxon>
    </lineage>
</organism>
<sequence length="320" mass="35462">MSHMTNSLATVDQLYKYKSLSALPQDLQDTIFYQVQLLTQAAGLLLRLPQSVTAHANVLAARYMVVDTSSSISYEPSHVSAAALFLVAKLGAHPVPPRDLSNVYAYLLSSSSPLLRQATSDKHSPNEPSSYYLSETAYTRFHDQILTVESRILAALSFDTHVALPHPLAITYLQALDFMAQPRNKISTRTVEYLNTALFSPQCLYLTHQPNQLAVAAIYNAAKDLGAKMPECAWWEVFDVDREDLGFLVVGMRSVEGWVRKTEGDVEGFGRRGVITRKDIDSELKKRGLSSVNNGPVGKGLDEEDLMMRSMDEMAVQMGT</sequence>
<dbReference type="EMBL" id="JAGPXC010000001">
    <property type="protein sequence ID" value="KAH6660457.1"/>
    <property type="molecule type" value="Genomic_DNA"/>
</dbReference>
<protein>
    <submittedName>
        <fullName evidence="3">Cyclin domain-containing protein</fullName>
    </submittedName>
</protein>
<dbReference type="GO" id="GO:0016538">
    <property type="term" value="F:cyclin-dependent protein serine/threonine kinase regulator activity"/>
    <property type="evidence" value="ECO:0007669"/>
    <property type="project" value="InterPro"/>
</dbReference>
<proteinExistence type="inferred from homology"/>
<evidence type="ECO:0000256" key="1">
    <source>
        <dbReference type="ARBA" id="ARBA00008638"/>
    </source>
</evidence>
<dbReference type="GO" id="GO:0006357">
    <property type="term" value="P:regulation of transcription by RNA polymerase II"/>
    <property type="evidence" value="ECO:0007669"/>
    <property type="project" value="InterPro"/>
</dbReference>
<dbReference type="GeneID" id="70130383"/>
<dbReference type="SMART" id="SM00385">
    <property type="entry name" value="CYCLIN"/>
    <property type="match status" value="1"/>
</dbReference>
<name>A0A9P8UYB7_9PEZI</name>
<dbReference type="OrthoDB" id="10264655at2759"/>
<dbReference type="InterPro" id="IPR013763">
    <property type="entry name" value="Cyclin-like_dom"/>
</dbReference>
<comment type="similarity">
    <text evidence="1">Belongs to the cyclin family. Cyclin C subfamily.</text>
</comment>